<proteinExistence type="inferred from homology"/>
<evidence type="ECO:0000256" key="5">
    <source>
        <dbReference type="ARBA" id="ARBA00022692"/>
    </source>
</evidence>
<comment type="subcellular location">
    <subcellularLocation>
        <location evidence="1">Cell membrane</location>
        <topology evidence="1">Multi-pass membrane protein</topology>
    </subcellularLocation>
</comment>
<keyword evidence="11" id="KW-1185">Reference proteome</keyword>
<dbReference type="Pfam" id="PF02386">
    <property type="entry name" value="TrkH"/>
    <property type="match status" value="1"/>
</dbReference>
<feature type="transmembrane region" description="Helical" evidence="9">
    <location>
        <begin position="447"/>
        <end position="466"/>
    </location>
</feature>
<dbReference type="GO" id="GO:0030001">
    <property type="term" value="P:metal ion transport"/>
    <property type="evidence" value="ECO:0007669"/>
    <property type="project" value="UniProtKB-ARBA"/>
</dbReference>
<feature type="transmembrane region" description="Helical" evidence="9">
    <location>
        <begin position="319"/>
        <end position="338"/>
    </location>
</feature>
<dbReference type="GO" id="GO:0005886">
    <property type="term" value="C:plasma membrane"/>
    <property type="evidence" value="ECO:0007669"/>
    <property type="project" value="UniProtKB-SubCell"/>
</dbReference>
<name>A0A1Y5RAW4_9RHOB</name>
<dbReference type="GO" id="GO:0008324">
    <property type="term" value="F:monoatomic cation transmembrane transporter activity"/>
    <property type="evidence" value="ECO:0007669"/>
    <property type="project" value="InterPro"/>
</dbReference>
<evidence type="ECO:0000256" key="2">
    <source>
        <dbReference type="ARBA" id="ARBA00009137"/>
    </source>
</evidence>
<accession>A0A1Y5RAW4</accession>
<dbReference type="PANTHER" id="PTHR32024">
    <property type="entry name" value="TRK SYSTEM POTASSIUM UPTAKE PROTEIN TRKG-RELATED"/>
    <property type="match status" value="1"/>
</dbReference>
<evidence type="ECO:0000256" key="8">
    <source>
        <dbReference type="ARBA" id="ARBA00023136"/>
    </source>
</evidence>
<feature type="transmembrane region" description="Helical" evidence="9">
    <location>
        <begin position="136"/>
        <end position="157"/>
    </location>
</feature>
<dbReference type="AlphaFoldDB" id="A0A1Y5RAW4"/>
<evidence type="ECO:0000256" key="7">
    <source>
        <dbReference type="ARBA" id="ARBA00023065"/>
    </source>
</evidence>
<dbReference type="PANTHER" id="PTHR32024:SF2">
    <property type="entry name" value="TRK SYSTEM POTASSIUM UPTAKE PROTEIN TRKG-RELATED"/>
    <property type="match status" value="1"/>
</dbReference>
<keyword evidence="5 9" id="KW-0812">Transmembrane</keyword>
<dbReference type="Proteomes" id="UP000193900">
    <property type="component" value="Unassembled WGS sequence"/>
</dbReference>
<reference evidence="10 11" key="1">
    <citation type="submission" date="2017-03" db="EMBL/GenBank/DDBJ databases">
        <authorList>
            <person name="Afonso C.L."/>
            <person name="Miller P.J."/>
            <person name="Scott M.A."/>
            <person name="Spackman E."/>
            <person name="Goraichik I."/>
            <person name="Dimitrov K.M."/>
            <person name="Suarez D.L."/>
            <person name="Swayne D.E."/>
        </authorList>
    </citation>
    <scope>NUCLEOTIDE SEQUENCE [LARGE SCALE GENOMIC DNA]</scope>
    <source>
        <strain evidence="10 11">CECT 7023</strain>
    </source>
</reference>
<organism evidence="10 11">
    <name type="scientific">Roseisalinus antarcticus</name>
    <dbReference type="NCBI Taxonomy" id="254357"/>
    <lineage>
        <taxon>Bacteria</taxon>
        <taxon>Pseudomonadati</taxon>
        <taxon>Pseudomonadota</taxon>
        <taxon>Alphaproteobacteria</taxon>
        <taxon>Rhodobacterales</taxon>
        <taxon>Roseobacteraceae</taxon>
        <taxon>Roseisalinus</taxon>
    </lineage>
</organism>
<feature type="transmembrane region" description="Helical" evidence="9">
    <location>
        <begin position="15"/>
        <end position="36"/>
    </location>
</feature>
<feature type="transmembrane region" description="Helical" evidence="9">
    <location>
        <begin position="42"/>
        <end position="65"/>
    </location>
</feature>
<evidence type="ECO:0000256" key="6">
    <source>
        <dbReference type="ARBA" id="ARBA00022989"/>
    </source>
</evidence>
<sequence>MRGPLKDRRKPRQPLFVVLMWFGAGAMFIPGLHAYAREEYPIGQAFVNGALLFILTSVMVALALRGRLPDESAFAQLAALLAAFTVLPLGFALPFWAALGDGTLFGAWFEMVSAFSTTGATLWVDATALDPSLHLWRAIVGWMGGLLIWVAAVAVFAPLNLGGFEVRANIGRGDLSTQFSQVTRTAGPYERLDRYFMQLAPIYGGLTLGLAILLIMSGQDPFHAICHALSVMSTSGITPGDGPVGAGGGIWAEVVILAFLVLALSRRTYGRSLPGESGAALIRDPEFQLAMAIIGAGSAMLFARHWLGSGGDGDFIRAAQALWGGLFTIASFLTTLGFESQYWEGATAWSGLQAPGLVLLGLAIFGGGIGTTAGGVKLLRVYALYKHGNRELQRLILPSSVGGAGAEARRIRRGGAMIAWVFFMLFAMSLAAIILFLTATGVNFEDAVVLAIAALANCGPLAMIAPEAPISYAALPQVAQVGLAVAMIVGRLELLAVIALLNPDFWRS</sequence>
<dbReference type="InterPro" id="IPR003445">
    <property type="entry name" value="Cat_transpt"/>
</dbReference>
<evidence type="ECO:0000256" key="1">
    <source>
        <dbReference type="ARBA" id="ARBA00004651"/>
    </source>
</evidence>
<feature type="transmembrane region" description="Helical" evidence="9">
    <location>
        <begin position="77"/>
        <end position="99"/>
    </location>
</feature>
<keyword evidence="4" id="KW-1003">Cell membrane</keyword>
<keyword evidence="8 9" id="KW-0472">Membrane</keyword>
<comment type="similarity">
    <text evidence="2">Belongs to the TrkH potassium transport family.</text>
</comment>
<keyword evidence="6 9" id="KW-1133">Transmembrane helix</keyword>
<keyword evidence="3" id="KW-0813">Transport</keyword>
<evidence type="ECO:0000313" key="10">
    <source>
        <dbReference type="EMBL" id="SLN13060.1"/>
    </source>
</evidence>
<evidence type="ECO:0000256" key="4">
    <source>
        <dbReference type="ARBA" id="ARBA00022475"/>
    </source>
</evidence>
<evidence type="ECO:0000256" key="3">
    <source>
        <dbReference type="ARBA" id="ARBA00022448"/>
    </source>
</evidence>
<feature type="transmembrane region" description="Helical" evidence="9">
    <location>
        <begin position="478"/>
        <end position="501"/>
    </location>
</feature>
<feature type="transmembrane region" description="Helical" evidence="9">
    <location>
        <begin position="250"/>
        <end position="269"/>
    </location>
</feature>
<feature type="transmembrane region" description="Helical" evidence="9">
    <location>
        <begin position="358"/>
        <end position="385"/>
    </location>
</feature>
<gene>
    <name evidence="10" type="primary">trkG</name>
    <name evidence="10" type="ORF">ROA7023_00033</name>
</gene>
<dbReference type="RefSeq" id="WP_085876976.1">
    <property type="nucleotide sequence ID" value="NZ_FWFZ01000001.1"/>
</dbReference>
<feature type="transmembrane region" description="Helical" evidence="9">
    <location>
        <begin position="195"/>
        <end position="215"/>
    </location>
</feature>
<evidence type="ECO:0000256" key="9">
    <source>
        <dbReference type="SAM" id="Phobius"/>
    </source>
</evidence>
<evidence type="ECO:0000313" key="11">
    <source>
        <dbReference type="Proteomes" id="UP000193900"/>
    </source>
</evidence>
<dbReference type="EMBL" id="FWFZ01000001">
    <property type="protein sequence ID" value="SLN13060.1"/>
    <property type="molecule type" value="Genomic_DNA"/>
</dbReference>
<feature type="transmembrane region" description="Helical" evidence="9">
    <location>
        <begin position="418"/>
        <end position="441"/>
    </location>
</feature>
<keyword evidence="7" id="KW-0406">Ion transport</keyword>
<protein>
    <submittedName>
        <fullName evidence="10">Trk system potassium uptake protein TrkG</fullName>
    </submittedName>
</protein>